<organism evidence="2 3">
    <name type="scientific">Hypsibius exemplaris</name>
    <name type="common">Freshwater tardigrade</name>
    <dbReference type="NCBI Taxonomy" id="2072580"/>
    <lineage>
        <taxon>Eukaryota</taxon>
        <taxon>Metazoa</taxon>
        <taxon>Ecdysozoa</taxon>
        <taxon>Tardigrada</taxon>
        <taxon>Eutardigrada</taxon>
        <taxon>Parachela</taxon>
        <taxon>Hypsibioidea</taxon>
        <taxon>Hypsibiidae</taxon>
        <taxon>Hypsibius</taxon>
    </lineage>
</organism>
<feature type="compositionally biased region" description="Low complexity" evidence="1">
    <location>
        <begin position="68"/>
        <end position="88"/>
    </location>
</feature>
<feature type="compositionally biased region" description="Basic and acidic residues" evidence="1">
    <location>
        <begin position="54"/>
        <end position="67"/>
    </location>
</feature>
<proteinExistence type="predicted"/>
<name>A0A1W0WJL5_HYPEX</name>
<feature type="compositionally biased region" description="Basic and acidic residues" evidence="1">
    <location>
        <begin position="30"/>
        <end position="39"/>
    </location>
</feature>
<comment type="caution">
    <text evidence="2">The sequence shown here is derived from an EMBL/GenBank/DDBJ whole genome shotgun (WGS) entry which is preliminary data.</text>
</comment>
<evidence type="ECO:0000313" key="3">
    <source>
        <dbReference type="Proteomes" id="UP000192578"/>
    </source>
</evidence>
<dbReference type="Proteomes" id="UP000192578">
    <property type="component" value="Unassembled WGS sequence"/>
</dbReference>
<protein>
    <submittedName>
        <fullName evidence="2">Uncharacterized protein</fullName>
    </submittedName>
</protein>
<accession>A0A1W0WJL5</accession>
<sequence length="227" mass="25116">MPEEDVIAPSNAKTKRSANGEGKAKKKLKRDIEQKKDLALLEEVGSEKETEEEQMLREEAEQHRLDKPGGQPAAAAAGGPGVTGEATASGGGGALRTPVALAGSAGGGHTAVVVEDRFKRKGLADRLLNSKLAAEKEIHREEIRIRAETTKLELDEKREDRFLRQQALDFEKEKHDKDYKLQMARLQMEADERRRDVLIPVISNTPRGKRQRVPLQHGDLDISFTSP</sequence>
<reference evidence="3" key="1">
    <citation type="submission" date="2017-01" db="EMBL/GenBank/DDBJ databases">
        <title>Comparative genomics of anhydrobiosis in the tardigrade Hypsibius dujardini.</title>
        <authorList>
            <person name="Yoshida Y."/>
            <person name="Koutsovoulos G."/>
            <person name="Laetsch D."/>
            <person name="Stevens L."/>
            <person name="Kumar S."/>
            <person name="Horikawa D."/>
            <person name="Ishino K."/>
            <person name="Komine S."/>
            <person name="Tomita M."/>
            <person name="Blaxter M."/>
            <person name="Arakawa K."/>
        </authorList>
    </citation>
    <scope>NUCLEOTIDE SEQUENCE [LARGE SCALE GENOMIC DNA]</scope>
    <source>
        <strain evidence="3">Z151</strain>
    </source>
</reference>
<gene>
    <name evidence="2" type="ORF">BV898_10463</name>
</gene>
<keyword evidence="3" id="KW-1185">Reference proteome</keyword>
<dbReference type="EMBL" id="MTYJ01000090">
    <property type="protein sequence ID" value="OQV15357.1"/>
    <property type="molecule type" value="Genomic_DNA"/>
</dbReference>
<evidence type="ECO:0000313" key="2">
    <source>
        <dbReference type="EMBL" id="OQV15357.1"/>
    </source>
</evidence>
<evidence type="ECO:0000256" key="1">
    <source>
        <dbReference type="SAM" id="MobiDB-lite"/>
    </source>
</evidence>
<dbReference type="AlphaFoldDB" id="A0A1W0WJL5"/>
<feature type="region of interest" description="Disordered" evidence="1">
    <location>
        <begin position="203"/>
        <end position="227"/>
    </location>
</feature>
<feature type="region of interest" description="Disordered" evidence="1">
    <location>
        <begin position="1"/>
        <end position="96"/>
    </location>
</feature>